<proteinExistence type="predicted"/>
<keyword evidence="1" id="KW-0482">Metalloprotease</keyword>
<dbReference type="SUPFAM" id="SSF57552">
    <property type="entry name" value="Blood coagulation inhibitor (disintegrin)"/>
    <property type="match status" value="1"/>
</dbReference>
<feature type="region of interest" description="Disordered" evidence="4">
    <location>
        <begin position="796"/>
        <end position="881"/>
    </location>
</feature>
<feature type="non-terminal residue" evidence="7">
    <location>
        <position position="1163"/>
    </location>
</feature>
<dbReference type="AlphaFoldDB" id="A0AAW0XTD7"/>
<feature type="region of interest" description="Disordered" evidence="4">
    <location>
        <begin position="452"/>
        <end position="484"/>
    </location>
</feature>
<gene>
    <name evidence="7" type="ORF">OTU49_001447</name>
</gene>
<dbReference type="GO" id="GO:0006509">
    <property type="term" value="P:membrane protein ectodomain proteolysis"/>
    <property type="evidence" value="ECO:0007669"/>
    <property type="project" value="TreeGrafter"/>
</dbReference>
<feature type="region of interest" description="Disordered" evidence="4">
    <location>
        <begin position="1002"/>
        <end position="1095"/>
    </location>
</feature>
<feature type="compositionally biased region" description="Basic and acidic residues" evidence="4">
    <location>
        <begin position="938"/>
        <end position="949"/>
    </location>
</feature>
<dbReference type="GO" id="GO:0008237">
    <property type="term" value="F:metallopeptidase activity"/>
    <property type="evidence" value="ECO:0007669"/>
    <property type="project" value="UniProtKB-KW"/>
</dbReference>
<evidence type="ECO:0000313" key="8">
    <source>
        <dbReference type="Proteomes" id="UP001445076"/>
    </source>
</evidence>
<evidence type="ECO:0000256" key="1">
    <source>
        <dbReference type="ARBA" id="ARBA00023049"/>
    </source>
</evidence>
<feature type="region of interest" description="Disordered" evidence="4">
    <location>
        <begin position="911"/>
        <end position="981"/>
    </location>
</feature>
<evidence type="ECO:0000313" key="7">
    <source>
        <dbReference type="EMBL" id="KAK8742954.1"/>
    </source>
</evidence>
<dbReference type="InterPro" id="IPR001762">
    <property type="entry name" value="Disintegrin_dom"/>
</dbReference>
<feature type="compositionally biased region" description="Basic and acidic residues" evidence="4">
    <location>
        <begin position="1009"/>
        <end position="1022"/>
    </location>
</feature>
<accession>A0AAW0XTD7</accession>
<dbReference type="InterPro" id="IPR036436">
    <property type="entry name" value="Disintegrin_dom_sf"/>
</dbReference>
<dbReference type="Pfam" id="PF08516">
    <property type="entry name" value="ADAM_CR"/>
    <property type="match status" value="1"/>
</dbReference>
<feature type="compositionally biased region" description="Polar residues" evidence="4">
    <location>
        <begin position="1023"/>
        <end position="1040"/>
    </location>
</feature>
<feature type="compositionally biased region" description="Pro residues" evidence="4">
    <location>
        <begin position="812"/>
        <end position="832"/>
    </location>
</feature>
<feature type="compositionally biased region" description="Polar residues" evidence="4">
    <location>
        <begin position="1048"/>
        <end position="1069"/>
    </location>
</feature>
<dbReference type="InterPro" id="IPR006586">
    <property type="entry name" value="ADAM_Cys-rich"/>
</dbReference>
<organism evidence="7 8">
    <name type="scientific">Cherax quadricarinatus</name>
    <name type="common">Australian red claw crayfish</name>
    <dbReference type="NCBI Taxonomy" id="27406"/>
    <lineage>
        <taxon>Eukaryota</taxon>
        <taxon>Metazoa</taxon>
        <taxon>Ecdysozoa</taxon>
        <taxon>Arthropoda</taxon>
        <taxon>Crustacea</taxon>
        <taxon>Multicrustacea</taxon>
        <taxon>Malacostraca</taxon>
        <taxon>Eumalacostraca</taxon>
        <taxon>Eucarida</taxon>
        <taxon>Decapoda</taxon>
        <taxon>Pleocyemata</taxon>
        <taxon>Astacidea</taxon>
        <taxon>Parastacoidea</taxon>
        <taxon>Parastacidae</taxon>
        <taxon>Cherax</taxon>
    </lineage>
</organism>
<evidence type="ECO:0000256" key="2">
    <source>
        <dbReference type="ARBA" id="ARBA00023157"/>
    </source>
</evidence>
<comment type="caution">
    <text evidence="7">The sequence shown here is derived from an EMBL/GenBank/DDBJ whole genome shotgun (WGS) entry which is preliminary data.</text>
</comment>
<reference evidence="7 8" key="1">
    <citation type="journal article" date="2024" name="BMC Genomics">
        <title>Genome assembly of redclaw crayfish (Cherax quadricarinatus) provides insights into its immune adaptation and hypoxia tolerance.</title>
        <authorList>
            <person name="Liu Z."/>
            <person name="Zheng J."/>
            <person name="Li H."/>
            <person name="Fang K."/>
            <person name="Wang S."/>
            <person name="He J."/>
            <person name="Zhou D."/>
            <person name="Weng S."/>
            <person name="Chi M."/>
            <person name="Gu Z."/>
            <person name="He J."/>
            <person name="Li F."/>
            <person name="Wang M."/>
        </authorList>
    </citation>
    <scope>NUCLEOTIDE SEQUENCE [LARGE SCALE GENOMIC DNA]</scope>
    <source>
        <strain evidence="7">ZL_2023a</strain>
    </source>
</reference>
<feature type="region of interest" description="Disordered" evidence="4">
    <location>
        <begin position="737"/>
        <end position="764"/>
    </location>
</feature>
<feature type="disulfide bond" evidence="3">
    <location>
        <begin position="97"/>
        <end position="117"/>
    </location>
</feature>
<keyword evidence="2 3" id="KW-1015">Disulfide bond</keyword>
<keyword evidence="5" id="KW-0812">Transmembrane</keyword>
<feature type="compositionally biased region" description="Polar residues" evidence="4">
    <location>
        <begin position="414"/>
        <end position="430"/>
    </location>
</feature>
<keyword evidence="1" id="KW-0378">Hydrolase</keyword>
<dbReference type="Pfam" id="PF00200">
    <property type="entry name" value="Disintegrin"/>
    <property type="match status" value="1"/>
</dbReference>
<dbReference type="Proteomes" id="UP001445076">
    <property type="component" value="Unassembled WGS sequence"/>
</dbReference>
<feature type="compositionally biased region" description="Basic and acidic residues" evidence="4">
    <location>
        <begin position="871"/>
        <end position="881"/>
    </location>
</feature>
<dbReference type="InterPro" id="IPR000742">
    <property type="entry name" value="EGF"/>
</dbReference>
<dbReference type="Gene3D" id="4.10.70.10">
    <property type="entry name" value="Disintegrin domain"/>
    <property type="match status" value="1"/>
</dbReference>
<dbReference type="PANTHER" id="PTHR11905">
    <property type="entry name" value="ADAM A DISINTEGRIN AND METALLOPROTEASE DOMAIN"/>
    <property type="match status" value="1"/>
</dbReference>
<keyword evidence="5" id="KW-0472">Membrane</keyword>
<protein>
    <recommendedName>
        <fullName evidence="6">Disintegrin domain-containing protein</fullName>
    </recommendedName>
</protein>
<feature type="domain" description="Disintegrin" evidence="6">
    <location>
        <begin position="37"/>
        <end position="125"/>
    </location>
</feature>
<sequence length="1163" mass="124873">SKSPTHWSSCSYEYLALSFERSMDYCLRNKPTNLFDSPVCGNGFVEPGEQCDCGLPDYCTNTCCNASTCMLYPNATCATGHCCDLETCRPKAAGVQCRPFVHECDLPEYCTGDSEYCPEDVFKADGHECLAGQAFCHSGMCRTHGEQCKLLWGPTGQSSDDRCYMMNTQGSQNGNCGYNWVNDTYYKCSDDDVKCGMLHCMHLNERLEFGMESVSKVSHSFLKSKKGVIPCRVALVDMGLDMVDPGLAPDGAKCGRGKMCVNQRCMPVADLKLSTCNCHGNGVCNNNGHCHCAVGFSPPDCLYPGLGGSEDSGPASNPHATNTFVVGMFVFFLGIVPAVLMVLCLVYYTRDNLKHWWKTKGRPATSKLPHVDHGKRMNHPPSSLCVDVVGVGRQVDNSLGAVTTPRSPTPPSSQGSKSNSPLLNGHANSITAGGLAKKPHAFSGSFFGKGESFTKSPSIKDKSPPGSKTSGESVPAIPPPPVTAIPAPASVPSITTDVIITSASNGLPNSSLVTGWQNRITNQPGQAGVPNMTLSEGSGIKMSISGPSLQGSTNPAIAPHIPKSVLPTRVAPPLPPIVTATGNAQTVSTYMPPVAVITPYRKVPSLVTRPLSVPDASILITQACKQGENHDENFEIKRQEGDKQSAVARIASFLTKKDKQGLENNEVDVEAGRANTLPRKAAKIKRESLVQLEISAPMQLHATELPANLVPVRTAPDPPMPSNVKPSQVKAAQEEISKPNKVSWAPSVPEDKVKTPTTGDSRSNIRVTWTPSVIEKNDTNKELQRIGSMRETPVTIRPAIPKFGSMRAPRPKSLPPTRPSEPPPRPPLPTIPGTPESECFYDDCLNIQEGSAPIADIEDDTTPSENIYATIDDRTPDKEIPLQEVTYLPPDIVNGKKEKKSIFSFLYNKPKKKESKDKNLPEEDTASEPVYTNLIESPPDHEVDVEKVESPLASDISPSLSSPSPTLLDSQRTSCGSSEDGGLLSEIVTELSTRDAEFVSTLAKRKKSKGGDQEHKTNKTSESRSLTSQDSRVNTSQNSEAILHTKTSDANIGSKMVSSNGMSKSTSYPWRSKKVPDVMKKSSTSASTSPNEDAIISDNLPKASILNSHTSNIPLKPVPRGVFSYLNAGNSNTATTVPATTSVTSTVTPATLKSLSLINSKSS</sequence>
<feature type="non-terminal residue" evidence="7">
    <location>
        <position position="1"/>
    </location>
</feature>
<keyword evidence="8" id="KW-1185">Reference proteome</keyword>
<feature type="region of interest" description="Disordered" evidence="4">
    <location>
        <begin position="398"/>
        <end position="430"/>
    </location>
</feature>
<dbReference type="EMBL" id="JARKIK010000026">
    <property type="protein sequence ID" value="KAK8742954.1"/>
    <property type="molecule type" value="Genomic_DNA"/>
</dbReference>
<dbReference type="PANTHER" id="PTHR11905:SF159">
    <property type="entry name" value="ADAM METALLOPROTEASE"/>
    <property type="match status" value="1"/>
</dbReference>
<feature type="compositionally biased region" description="Polar residues" evidence="4">
    <location>
        <begin position="1081"/>
        <end position="1091"/>
    </location>
</feature>
<dbReference type="SMART" id="SM00050">
    <property type="entry name" value="DISIN"/>
    <property type="match status" value="1"/>
</dbReference>
<feature type="transmembrane region" description="Helical" evidence="5">
    <location>
        <begin position="324"/>
        <end position="348"/>
    </location>
</feature>
<dbReference type="PROSITE" id="PS50214">
    <property type="entry name" value="DISINTEGRIN_2"/>
    <property type="match status" value="1"/>
</dbReference>
<name>A0AAW0XTD7_CHEQU</name>
<evidence type="ECO:0000256" key="5">
    <source>
        <dbReference type="SAM" id="Phobius"/>
    </source>
</evidence>
<dbReference type="SMART" id="SM00608">
    <property type="entry name" value="ACR"/>
    <property type="match status" value="1"/>
</dbReference>
<keyword evidence="1" id="KW-0645">Protease</keyword>
<evidence type="ECO:0000256" key="3">
    <source>
        <dbReference type="PROSITE-ProRule" id="PRU00068"/>
    </source>
</evidence>
<dbReference type="FunFam" id="4.10.70.10:FF:000001">
    <property type="entry name" value="Disintegrin and metalloproteinase domain-containing protein 22"/>
    <property type="match status" value="1"/>
</dbReference>
<feature type="compositionally biased region" description="Polar residues" evidence="4">
    <location>
        <begin position="755"/>
        <end position="764"/>
    </location>
</feature>
<keyword evidence="5" id="KW-1133">Transmembrane helix</keyword>
<dbReference type="PROSITE" id="PS01186">
    <property type="entry name" value="EGF_2"/>
    <property type="match status" value="1"/>
</dbReference>
<evidence type="ECO:0000259" key="6">
    <source>
        <dbReference type="PROSITE" id="PS50214"/>
    </source>
</evidence>
<evidence type="ECO:0000256" key="4">
    <source>
        <dbReference type="SAM" id="MobiDB-lite"/>
    </source>
</evidence>
<feature type="compositionally biased region" description="Low complexity" evidence="4">
    <location>
        <begin position="950"/>
        <end position="970"/>
    </location>
</feature>